<dbReference type="Proteomes" id="UP000029452">
    <property type="component" value="Unassembled WGS sequence"/>
</dbReference>
<reference evidence="2 3" key="1">
    <citation type="submission" date="2014-06" db="EMBL/GenBank/DDBJ databases">
        <title>Draft genome sequence of iron oxidizing acidophile Leptospirillum ferriphilum DSM14647.</title>
        <authorList>
            <person name="Cardenas J.P."/>
            <person name="Lazcano M."/>
            <person name="Ossandon F.J."/>
            <person name="Corbett M."/>
            <person name="Holmes D.S."/>
            <person name="Watkin E."/>
        </authorList>
    </citation>
    <scope>NUCLEOTIDE SEQUENCE [LARGE SCALE GENOMIC DNA]</scope>
    <source>
        <strain evidence="2 3">DSM 14647</strain>
    </source>
</reference>
<gene>
    <name evidence="2" type="ORF">LptCag_2678</name>
</gene>
<accession>A0A094WAG4</accession>
<dbReference type="EMBL" id="JPGK01000013">
    <property type="protein sequence ID" value="KGA92637.1"/>
    <property type="molecule type" value="Genomic_DNA"/>
</dbReference>
<keyword evidence="1" id="KW-0812">Transmembrane</keyword>
<name>A0A094WAG4_9BACT</name>
<evidence type="ECO:0000313" key="3">
    <source>
        <dbReference type="Proteomes" id="UP000029452"/>
    </source>
</evidence>
<sequence>MKNSSDSGNAQAMVTFSMVIGTLVALVVIFGKIYATANHVPIGHF</sequence>
<keyword evidence="1" id="KW-1133">Transmembrane helix</keyword>
<dbReference type="RefSeq" id="WP_158423202.1">
    <property type="nucleotide sequence ID" value="NZ_JBPKCJ010000002.1"/>
</dbReference>
<feature type="transmembrane region" description="Helical" evidence="1">
    <location>
        <begin position="12"/>
        <end position="35"/>
    </location>
</feature>
<organism evidence="2 3">
    <name type="scientific">Leptospirillum ferriphilum</name>
    <dbReference type="NCBI Taxonomy" id="178606"/>
    <lineage>
        <taxon>Bacteria</taxon>
        <taxon>Pseudomonadati</taxon>
        <taxon>Nitrospirota</taxon>
        <taxon>Nitrospiria</taxon>
        <taxon>Nitrospirales</taxon>
        <taxon>Nitrospiraceae</taxon>
        <taxon>Leptospirillum</taxon>
    </lineage>
</organism>
<comment type="caution">
    <text evidence="2">The sequence shown here is derived from an EMBL/GenBank/DDBJ whole genome shotgun (WGS) entry which is preliminary data.</text>
</comment>
<dbReference type="PATRIC" id="fig|178606.4.peg.2540"/>
<dbReference type="AlphaFoldDB" id="A0A094WAG4"/>
<protein>
    <submittedName>
        <fullName evidence="2">Uncharacterized protein</fullName>
    </submittedName>
</protein>
<evidence type="ECO:0000313" key="2">
    <source>
        <dbReference type="EMBL" id="KGA92637.1"/>
    </source>
</evidence>
<keyword evidence="1" id="KW-0472">Membrane</keyword>
<proteinExistence type="predicted"/>
<evidence type="ECO:0000256" key="1">
    <source>
        <dbReference type="SAM" id="Phobius"/>
    </source>
</evidence>